<dbReference type="InParanoid" id="A0A397S0R6"/>
<accession>A0A397S0R6</accession>
<reference evidence="2 3" key="1">
    <citation type="submission" date="2018-08" db="EMBL/GenBank/DDBJ databases">
        <title>Genomic Encyclopedia of Archaeal and Bacterial Type Strains, Phase II (KMG-II): from individual species to whole genera.</title>
        <authorList>
            <person name="Goeker M."/>
        </authorList>
    </citation>
    <scope>NUCLEOTIDE SEQUENCE [LARGE SCALE GENOMIC DNA]</scope>
    <source>
        <strain evidence="2 3">ATCC 27112</strain>
    </source>
</reference>
<keyword evidence="1" id="KW-0732">Signal</keyword>
<name>A0A397S0R6_9MOLU</name>
<evidence type="ECO:0000313" key="2">
    <source>
        <dbReference type="EMBL" id="RIA77995.1"/>
    </source>
</evidence>
<gene>
    <name evidence="2" type="ORF">EI71_00572</name>
</gene>
<dbReference type="AlphaFoldDB" id="A0A397S0R6"/>
<sequence length="280" mass="32349">MKKKKITLLFALAVSTVSLASCGERDYFSKDFDVASQEMDSCATVEYKTIEEKSNLINEFETVKHNTKNNILNGMSVDEYDKFYQNNTTIMMTQEAKGYESGDKNKPVFKFKIKSIYDSKNGSSYYYEYYHLKTSKGDSSYSFVTKAVLKDDKYIVNSDFEFNDYQYCDEKKASGSLKITSFKGNLMKYYNYTVFENCCYPELFSGRFNSNNMSIYSNEDKSYIYASVDLNRGGYYGDSEKYVSIRENSLVSYYGEARLGLSDCLGYDKIDGYTDVKLEY</sequence>
<proteinExistence type="predicted"/>
<evidence type="ECO:0000256" key="1">
    <source>
        <dbReference type="SAM" id="SignalP"/>
    </source>
</evidence>
<dbReference type="EMBL" id="QXEV01000004">
    <property type="protein sequence ID" value="RIA77995.1"/>
    <property type="molecule type" value="Genomic_DNA"/>
</dbReference>
<dbReference type="PROSITE" id="PS51257">
    <property type="entry name" value="PROKAR_LIPOPROTEIN"/>
    <property type="match status" value="1"/>
</dbReference>
<organism evidence="2 3">
    <name type="scientific">Anaeroplasma bactoclasticum</name>
    <dbReference type="NCBI Taxonomy" id="2088"/>
    <lineage>
        <taxon>Bacteria</taxon>
        <taxon>Bacillati</taxon>
        <taxon>Mycoplasmatota</taxon>
        <taxon>Mollicutes</taxon>
        <taxon>Anaeroplasmatales</taxon>
        <taxon>Anaeroplasmataceae</taxon>
        <taxon>Anaeroplasma</taxon>
    </lineage>
</organism>
<keyword evidence="3" id="KW-1185">Reference proteome</keyword>
<feature type="chain" id="PRO_5017325145" description="Lipoprotein" evidence="1">
    <location>
        <begin position="21"/>
        <end position="280"/>
    </location>
</feature>
<evidence type="ECO:0008006" key="4">
    <source>
        <dbReference type="Google" id="ProtNLM"/>
    </source>
</evidence>
<dbReference type="Proteomes" id="UP000266506">
    <property type="component" value="Unassembled WGS sequence"/>
</dbReference>
<feature type="signal peptide" evidence="1">
    <location>
        <begin position="1"/>
        <end position="20"/>
    </location>
</feature>
<dbReference type="RefSeq" id="WP_119015740.1">
    <property type="nucleotide sequence ID" value="NZ_QXEV01000004.1"/>
</dbReference>
<comment type="caution">
    <text evidence="2">The sequence shown here is derived from an EMBL/GenBank/DDBJ whole genome shotgun (WGS) entry which is preliminary data.</text>
</comment>
<evidence type="ECO:0000313" key="3">
    <source>
        <dbReference type="Proteomes" id="UP000266506"/>
    </source>
</evidence>
<protein>
    <recommendedName>
        <fullName evidence="4">Lipoprotein</fullName>
    </recommendedName>
</protein>